<feature type="binding site" evidence="10">
    <location>
        <position position="263"/>
    </location>
    <ligand>
        <name>Zn(2+)</name>
        <dbReference type="ChEBI" id="CHEBI:29105"/>
    </ligand>
</feature>
<comment type="cofactor">
    <cofactor evidence="10">
        <name>Zn(2+)</name>
        <dbReference type="ChEBI" id="CHEBI:29105"/>
    </cofactor>
    <text evidence="10">Binds 1 zinc ion per subunit.</text>
</comment>
<evidence type="ECO:0000256" key="8">
    <source>
        <dbReference type="ARBA" id="ARBA00030762"/>
    </source>
</evidence>
<comment type="similarity">
    <text evidence="2">Belongs to the mannose-6-phosphate isomerase type 1 family.</text>
</comment>
<keyword evidence="4 10" id="KW-0479">Metal-binding</keyword>
<sequence>MELLTGRIRNYPWGSRELIANLRGEEESLQPEAELWFGAHPAASATIGDQELIELIAADPAFHLGERVRKRFGDNLPFLLKILAAAEPLSLQAHPSLSQAQEGYARENAQGIDVAADYRNYKDANHKPELIVALTEFEAMAGFRPLAKTLELFDELHCAEIERYLAMLDRSEARESTDLRVLFTTWITIPSASRTKLIDDIVTSAALALARTDLPQWMREELANVVALHQRYPYDVGVLGALLLNKFTLQPGEGLYLDAGQLHAYVKGLGVEIMANSDNVLRGGLTSKHVDVPELVRVLEFESLEDPRVRPIIRGRNVEFPTPITEFSLTKWDLSEGAIFNADGPAIILVTEGGTDLTCDGRQVHARAGEAVWIPAGDPEVRLAAADATVFVATV</sequence>
<dbReference type="Gene3D" id="1.10.441.10">
    <property type="entry name" value="Phosphomannose Isomerase, domain 2"/>
    <property type="match status" value="1"/>
</dbReference>
<dbReference type="PANTHER" id="PTHR10309:SF0">
    <property type="entry name" value="MANNOSE-6-PHOSPHATE ISOMERASE"/>
    <property type="match status" value="1"/>
</dbReference>
<dbReference type="InterPro" id="IPR011051">
    <property type="entry name" value="RmlC_Cupin_sf"/>
</dbReference>
<dbReference type="GO" id="GO:0005975">
    <property type="term" value="P:carbohydrate metabolic process"/>
    <property type="evidence" value="ECO:0007669"/>
    <property type="project" value="InterPro"/>
</dbReference>
<dbReference type="GO" id="GO:0008270">
    <property type="term" value="F:zinc ion binding"/>
    <property type="evidence" value="ECO:0007669"/>
    <property type="project" value="InterPro"/>
</dbReference>
<feature type="binding site" evidence="10">
    <location>
        <position position="92"/>
    </location>
    <ligand>
        <name>Zn(2+)</name>
        <dbReference type="ChEBI" id="CHEBI:29105"/>
    </ligand>
</feature>
<dbReference type="Pfam" id="PF21621">
    <property type="entry name" value="MPI_cupin_dom"/>
    <property type="match status" value="1"/>
</dbReference>
<reference evidence="14" key="1">
    <citation type="submission" date="2019-11" db="EMBL/GenBank/DDBJ databases">
        <title>Complete genome sequence of Corynebacterium kalinowskii 1959, a novel Corynebacterium species isolated from soil of a small paddock in Vilsendorf, Germany.</title>
        <authorList>
            <person name="Schaffert L."/>
            <person name="Ruwe M."/>
            <person name="Milse J."/>
            <person name="Hanuschka K."/>
            <person name="Ortseifen V."/>
            <person name="Droste J."/>
            <person name="Brandt D."/>
            <person name="Schlueter L."/>
            <person name="Kutter Y."/>
            <person name="Vinke S."/>
            <person name="Viehoefer P."/>
            <person name="Jacob L."/>
            <person name="Luebke N.-C."/>
            <person name="Schulte-Berndt E."/>
            <person name="Hain C."/>
            <person name="Linder M."/>
            <person name="Schmidt P."/>
            <person name="Wollenschlaeger L."/>
            <person name="Luttermann T."/>
            <person name="Thieme E."/>
            <person name="Hassa J."/>
            <person name="Haak M."/>
            <person name="Wittchen M."/>
            <person name="Mentz A."/>
            <person name="Persicke M."/>
            <person name="Busche T."/>
            <person name="Ruckert C."/>
        </authorList>
    </citation>
    <scope>NUCLEOTIDE SEQUENCE [LARGE SCALE GENOMIC DNA]</scope>
    <source>
        <strain evidence="14">1959</strain>
    </source>
</reference>
<dbReference type="CDD" id="cd07011">
    <property type="entry name" value="cupin_PMI_type_I_N"/>
    <property type="match status" value="1"/>
</dbReference>
<dbReference type="NCBIfam" id="TIGR00218">
    <property type="entry name" value="manA"/>
    <property type="match status" value="1"/>
</dbReference>
<feature type="domain" description="Mannose-6-phosphate isomerase cupin" evidence="12">
    <location>
        <begin position="319"/>
        <end position="384"/>
    </location>
</feature>
<evidence type="ECO:0000313" key="13">
    <source>
        <dbReference type="EMBL" id="QGU02691.1"/>
    </source>
</evidence>
<proteinExistence type="inferred from homology"/>
<evidence type="ECO:0000256" key="4">
    <source>
        <dbReference type="ARBA" id="ARBA00022723"/>
    </source>
</evidence>
<evidence type="ECO:0000256" key="3">
    <source>
        <dbReference type="ARBA" id="ARBA00011956"/>
    </source>
</evidence>
<evidence type="ECO:0000256" key="2">
    <source>
        <dbReference type="ARBA" id="ARBA00010772"/>
    </source>
</evidence>
<dbReference type="EC" id="5.3.1.8" evidence="3"/>
<dbReference type="Pfam" id="PF20511">
    <property type="entry name" value="PMI_typeI_cat"/>
    <property type="match status" value="1"/>
</dbReference>
<dbReference type="InterPro" id="IPR016305">
    <property type="entry name" value="Mannose-6-P_Isomerase"/>
</dbReference>
<feature type="binding site" evidence="10">
    <location>
        <position position="129"/>
    </location>
    <ligand>
        <name>Zn(2+)</name>
        <dbReference type="ChEBI" id="CHEBI:29105"/>
    </ligand>
</feature>
<dbReference type="InterPro" id="IPR014710">
    <property type="entry name" value="RmlC-like_jellyroll"/>
</dbReference>
<evidence type="ECO:0000256" key="1">
    <source>
        <dbReference type="ARBA" id="ARBA00000757"/>
    </source>
</evidence>
<dbReference type="PRINTS" id="PR00714">
    <property type="entry name" value="MAN6PISMRASE"/>
</dbReference>
<keyword evidence="6 13" id="KW-0413">Isomerase</keyword>
<dbReference type="EMBL" id="CP046452">
    <property type="protein sequence ID" value="QGU02691.1"/>
    <property type="molecule type" value="Genomic_DNA"/>
</dbReference>
<evidence type="ECO:0000259" key="12">
    <source>
        <dbReference type="Pfam" id="PF21621"/>
    </source>
</evidence>
<dbReference type="PROSITE" id="PS00965">
    <property type="entry name" value="PMI_I_1"/>
    <property type="match status" value="1"/>
</dbReference>
<evidence type="ECO:0000259" key="11">
    <source>
        <dbReference type="Pfam" id="PF20511"/>
    </source>
</evidence>
<dbReference type="KEGG" id="ckw:CKALI_09180"/>
<organism evidence="13 14">
    <name type="scientific">Corynebacterium kalinowskii</name>
    <dbReference type="NCBI Taxonomy" id="2675216"/>
    <lineage>
        <taxon>Bacteria</taxon>
        <taxon>Bacillati</taxon>
        <taxon>Actinomycetota</taxon>
        <taxon>Actinomycetes</taxon>
        <taxon>Mycobacteriales</taxon>
        <taxon>Corynebacteriaceae</taxon>
        <taxon>Corynebacterium</taxon>
    </lineage>
</organism>
<dbReference type="GO" id="GO:0005829">
    <property type="term" value="C:cytosol"/>
    <property type="evidence" value="ECO:0007669"/>
    <property type="project" value="TreeGrafter"/>
</dbReference>
<dbReference type="PANTHER" id="PTHR10309">
    <property type="entry name" value="MANNOSE-6-PHOSPHATE ISOMERASE"/>
    <property type="match status" value="1"/>
</dbReference>
<keyword evidence="5 10" id="KW-0862">Zinc</keyword>
<dbReference type="Gene3D" id="2.60.120.10">
    <property type="entry name" value="Jelly Rolls"/>
    <property type="match status" value="2"/>
</dbReference>
<feature type="domain" description="Phosphomannose isomerase type I catalytic" evidence="11">
    <location>
        <begin position="4"/>
        <end position="146"/>
    </location>
</feature>
<feature type="binding site" evidence="10">
    <location>
        <position position="94"/>
    </location>
    <ligand>
        <name>Zn(2+)</name>
        <dbReference type="ChEBI" id="CHEBI:29105"/>
    </ligand>
</feature>
<dbReference type="GO" id="GO:0009298">
    <property type="term" value="P:GDP-mannose biosynthetic process"/>
    <property type="evidence" value="ECO:0007669"/>
    <property type="project" value="InterPro"/>
</dbReference>
<evidence type="ECO:0000256" key="6">
    <source>
        <dbReference type="ARBA" id="ARBA00023235"/>
    </source>
</evidence>
<protein>
    <recommendedName>
        <fullName evidence="3">mannose-6-phosphate isomerase</fullName>
        <ecNumber evidence="3">5.3.1.8</ecNumber>
    </recommendedName>
    <alternativeName>
        <fullName evidence="7">Phosphohexomutase</fullName>
    </alternativeName>
    <alternativeName>
        <fullName evidence="8">Phosphomannose isomerase</fullName>
    </alternativeName>
</protein>
<dbReference type="InterPro" id="IPR049071">
    <property type="entry name" value="MPI_cupin_dom"/>
</dbReference>
<evidence type="ECO:0000256" key="5">
    <source>
        <dbReference type="ARBA" id="ARBA00022833"/>
    </source>
</evidence>
<name>A0A6B8VS26_9CORY</name>
<dbReference type="GO" id="GO:0004476">
    <property type="term" value="F:mannose-6-phosphate isomerase activity"/>
    <property type="evidence" value="ECO:0007669"/>
    <property type="project" value="UniProtKB-EC"/>
</dbReference>
<dbReference type="InterPro" id="IPR001250">
    <property type="entry name" value="Man6P_Isoase-1"/>
</dbReference>
<dbReference type="PIRSF" id="PIRSF001480">
    <property type="entry name" value="Mannose-6-phosphate_isomerase"/>
    <property type="match status" value="1"/>
</dbReference>
<dbReference type="InterPro" id="IPR018050">
    <property type="entry name" value="Pmannose_isomerase-type1_CS"/>
</dbReference>
<evidence type="ECO:0000256" key="9">
    <source>
        <dbReference type="PIRSR" id="PIRSR001480-1"/>
    </source>
</evidence>
<gene>
    <name evidence="13" type="primary">manA</name>
    <name evidence="13" type="ORF">CKALI_09180</name>
</gene>
<dbReference type="RefSeq" id="WP_156193047.1">
    <property type="nucleotide sequence ID" value="NZ_CP046452.1"/>
</dbReference>
<evidence type="ECO:0000313" key="14">
    <source>
        <dbReference type="Proteomes" id="UP000427071"/>
    </source>
</evidence>
<evidence type="ECO:0000256" key="7">
    <source>
        <dbReference type="ARBA" id="ARBA00029741"/>
    </source>
</evidence>
<dbReference type="AlphaFoldDB" id="A0A6B8VS26"/>
<comment type="catalytic activity">
    <reaction evidence="1">
        <text>D-mannose 6-phosphate = D-fructose 6-phosphate</text>
        <dbReference type="Rhea" id="RHEA:12356"/>
        <dbReference type="ChEBI" id="CHEBI:58735"/>
        <dbReference type="ChEBI" id="CHEBI:61527"/>
        <dbReference type="EC" id="5.3.1.8"/>
    </reaction>
</comment>
<dbReference type="Proteomes" id="UP000427071">
    <property type="component" value="Chromosome"/>
</dbReference>
<accession>A0A6B8VS26</accession>
<evidence type="ECO:0000256" key="10">
    <source>
        <dbReference type="PIRSR" id="PIRSR001480-2"/>
    </source>
</evidence>
<dbReference type="InterPro" id="IPR046457">
    <property type="entry name" value="PMI_typeI_cat"/>
</dbReference>
<dbReference type="SUPFAM" id="SSF51182">
    <property type="entry name" value="RmlC-like cupins"/>
    <property type="match status" value="1"/>
</dbReference>
<feature type="active site" evidence="9">
    <location>
        <position position="282"/>
    </location>
</feature>
<keyword evidence="14" id="KW-1185">Reference proteome</keyword>